<evidence type="ECO:0000313" key="3">
    <source>
        <dbReference type="EMBL" id="PSN06702.1"/>
    </source>
</evidence>
<dbReference type="InterPro" id="IPR029068">
    <property type="entry name" value="Glyas_Bleomycin-R_OHBP_Dase"/>
</dbReference>
<accession>A0A2P8VGR4</accession>
<organism evidence="3 4">
    <name type="scientific">Siccibacter turicensis</name>
    <dbReference type="NCBI Taxonomy" id="357233"/>
    <lineage>
        <taxon>Bacteria</taxon>
        <taxon>Pseudomonadati</taxon>
        <taxon>Pseudomonadota</taxon>
        <taxon>Gammaproteobacteria</taxon>
        <taxon>Enterobacterales</taxon>
        <taxon>Enterobacteriaceae</taxon>
        <taxon>Siccibacter</taxon>
    </lineage>
</organism>
<dbReference type="EMBL" id="PYEP01000007">
    <property type="protein sequence ID" value="PSN06702.1"/>
    <property type="molecule type" value="Genomic_DNA"/>
</dbReference>
<feature type="domain" description="VOC" evidence="2">
    <location>
        <begin position="5"/>
        <end position="155"/>
    </location>
</feature>
<evidence type="ECO:0000256" key="1">
    <source>
        <dbReference type="ARBA" id="ARBA00022723"/>
    </source>
</evidence>
<dbReference type="GO" id="GO:0046872">
    <property type="term" value="F:metal ion binding"/>
    <property type="evidence" value="ECO:0007669"/>
    <property type="project" value="UniProtKB-KW"/>
</dbReference>
<dbReference type="GO" id="GO:0004493">
    <property type="term" value="F:methylmalonyl-CoA epimerase activity"/>
    <property type="evidence" value="ECO:0007669"/>
    <property type="project" value="TreeGrafter"/>
</dbReference>
<dbReference type="STRING" id="1388748.GCA_000463155_00878"/>
<sequence>MTIRGIEHIGITVADLAGAERFFIEALDASVLYRIVPPGAADNAISGDQMTRLNGFPPEMRVTGLAMLRLGNGCNIELFEIDPGVADAPGNISQAGLNHLSVYVDDIQQAGARVKAQGATLFDGPSDCFAQEEGRGNQTWFCRTPFGLLIELISLPSPLRYDAQAQQTRWIPQR</sequence>
<evidence type="ECO:0000313" key="4">
    <source>
        <dbReference type="Proteomes" id="UP000240212"/>
    </source>
</evidence>
<dbReference type="Proteomes" id="UP000240212">
    <property type="component" value="Unassembled WGS sequence"/>
</dbReference>
<dbReference type="AlphaFoldDB" id="A0A2P8VGR4"/>
<comment type="caution">
    <text evidence="3">The sequence shown here is derived from an EMBL/GenBank/DDBJ whole genome shotgun (WGS) entry which is preliminary data.</text>
</comment>
<dbReference type="SUPFAM" id="SSF54593">
    <property type="entry name" value="Glyoxalase/Bleomycin resistance protein/Dihydroxybiphenyl dioxygenase"/>
    <property type="match status" value="1"/>
</dbReference>
<dbReference type="Pfam" id="PF13669">
    <property type="entry name" value="Glyoxalase_4"/>
    <property type="match status" value="1"/>
</dbReference>
<evidence type="ECO:0000259" key="2">
    <source>
        <dbReference type="PROSITE" id="PS51819"/>
    </source>
</evidence>
<proteinExistence type="predicted"/>
<dbReference type="OrthoDB" id="2613830at2"/>
<dbReference type="InterPro" id="IPR037523">
    <property type="entry name" value="VOC_core"/>
</dbReference>
<dbReference type="GO" id="GO:0046491">
    <property type="term" value="P:L-methylmalonyl-CoA metabolic process"/>
    <property type="evidence" value="ECO:0007669"/>
    <property type="project" value="TreeGrafter"/>
</dbReference>
<name>A0A2P8VGR4_9ENTR</name>
<reference evidence="3 4" key="1">
    <citation type="submission" date="2018-03" db="EMBL/GenBank/DDBJ databases">
        <title>Draft genome sequence of the first documented clinical Siccibacter turicensis isolate in Austria.</title>
        <authorList>
            <person name="Lepuschitz S."/>
            <person name="Pekard-Amenitsch S."/>
            <person name="Haunold R."/>
            <person name="Schill S."/>
            <person name="Mach R."/>
            <person name="Allerberger F."/>
            <person name="Ruppitsch W."/>
            <person name="Forsythe S.J."/>
        </authorList>
    </citation>
    <scope>NUCLEOTIDE SEQUENCE [LARGE SCALE GENOMIC DNA]</scope>
    <source>
        <strain evidence="3 4">6100069499-17</strain>
    </source>
</reference>
<dbReference type="Gene3D" id="3.10.180.10">
    <property type="entry name" value="2,3-Dihydroxybiphenyl 1,2-Dioxygenase, domain 1"/>
    <property type="match status" value="1"/>
</dbReference>
<dbReference type="PANTHER" id="PTHR43048">
    <property type="entry name" value="METHYLMALONYL-COA EPIMERASE"/>
    <property type="match status" value="1"/>
</dbReference>
<keyword evidence="1" id="KW-0479">Metal-binding</keyword>
<dbReference type="RefSeq" id="WP_106878081.1">
    <property type="nucleotide sequence ID" value="NZ_JAXCWX010000003.1"/>
</dbReference>
<dbReference type="PANTHER" id="PTHR43048:SF6">
    <property type="entry name" value="BLR8189 PROTEIN"/>
    <property type="match status" value="1"/>
</dbReference>
<dbReference type="PROSITE" id="PS51819">
    <property type="entry name" value="VOC"/>
    <property type="match status" value="1"/>
</dbReference>
<gene>
    <name evidence="3" type="ORF">C7G83_16980</name>
</gene>
<keyword evidence="4" id="KW-1185">Reference proteome</keyword>
<dbReference type="InterPro" id="IPR051785">
    <property type="entry name" value="MMCE/EMCE_epimerase"/>
</dbReference>
<protein>
    <submittedName>
        <fullName evidence="3">Bleomycin resistance protein</fullName>
    </submittedName>
</protein>